<dbReference type="EMBL" id="CP003774">
    <property type="protein sequence ID" value="AFQ47277.1"/>
    <property type="molecule type" value="Genomic_DNA"/>
</dbReference>
<proteinExistence type="predicted"/>
<reference evidence="1 2" key="1">
    <citation type="journal article" date="2012" name="J. Bacteriol.">
        <title>Complete Genome Sequence of Burkholderia sp. Strain GG4, a Betaproteobacterium That Reduces 3-Oxo-N-Acylhomoserine Lactones and Produces Different N-Acylhomoserine Lactones.</title>
        <authorList>
            <person name="Hong K.W."/>
            <person name="Koh C.L."/>
            <person name="Sam C.K."/>
            <person name="Yin W.F."/>
            <person name="Chan K.G."/>
        </authorList>
    </citation>
    <scope>NUCLEOTIDE SEQUENCE [LARGE SCALE GENOMIC DNA]</scope>
    <source>
        <strain evidence="1 2">GG4</strain>
    </source>
</reference>
<gene>
    <name evidence="1" type="ORF">GEM_0829</name>
</gene>
<accession>A0A9W3JXQ9</accession>
<organism evidence="1 2">
    <name type="scientific">Burkholderia cepacia GG4</name>
    <dbReference type="NCBI Taxonomy" id="1009846"/>
    <lineage>
        <taxon>Bacteria</taxon>
        <taxon>Pseudomonadati</taxon>
        <taxon>Pseudomonadota</taxon>
        <taxon>Betaproteobacteria</taxon>
        <taxon>Burkholderiales</taxon>
        <taxon>Burkholderiaceae</taxon>
        <taxon>Burkholderia</taxon>
        <taxon>Burkholderia cepacia complex</taxon>
    </lineage>
</organism>
<dbReference type="AlphaFoldDB" id="A0A9W3JXQ9"/>
<evidence type="ECO:0000313" key="2">
    <source>
        <dbReference type="Proteomes" id="UP000032866"/>
    </source>
</evidence>
<evidence type="ECO:0000313" key="1">
    <source>
        <dbReference type="EMBL" id="AFQ47277.1"/>
    </source>
</evidence>
<sequence length="53" mass="5652">MGGGIGDHAGHDTVSPCRAARLELITHALPLEKLDDGVDPMKKGESLRPIVLY</sequence>
<dbReference type="KEGG" id="bct:GEM_0829"/>
<protein>
    <submittedName>
        <fullName evidence="1">Uncharacterized protein</fullName>
    </submittedName>
</protein>
<name>A0A9W3JXQ9_BURCE</name>
<dbReference type="Proteomes" id="UP000032866">
    <property type="component" value="Chromosome 1"/>
</dbReference>